<protein>
    <recommendedName>
        <fullName evidence="7">tRNA modification GTPase MnmE</fullName>
        <ecNumber evidence="7">3.6.-.-</ecNumber>
    </recommendedName>
</protein>
<dbReference type="NCBIfam" id="NF003661">
    <property type="entry name" value="PRK05291.1-3"/>
    <property type="match status" value="1"/>
</dbReference>
<dbReference type="GO" id="GO:0005525">
    <property type="term" value="F:GTP binding"/>
    <property type="evidence" value="ECO:0007669"/>
    <property type="project" value="UniProtKB-UniRule"/>
</dbReference>
<keyword evidence="7" id="KW-0479">Metal-binding</keyword>
<keyword evidence="3 7" id="KW-0547">Nucleotide-binding</keyword>
<evidence type="ECO:0000256" key="6">
    <source>
        <dbReference type="ARBA" id="ARBA00023134"/>
    </source>
</evidence>
<evidence type="ECO:0000256" key="1">
    <source>
        <dbReference type="ARBA" id="ARBA00011043"/>
    </source>
</evidence>
<keyword evidence="7" id="KW-0460">Magnesium</keyword>
<dbReference type="Gene3D" id="3.30.1360.120">
    <property type="entry name" value="Probable tRNA modification gtpase trme, domain 1"/>
    <property type="match status" value="1"/>
</dbReference>
<dbReference type="NCBIfam" id="TIGR00231">
    <property type="entry name" value="small_GTP"/>
    <property type="match status" value="1"/>
</dbReference>
<comment type="subcellular location">
    <subcellularLocation>
        <location evidence="7">Cytoplasm</location>
    </subcellularLocation>
</comment>
<dbReference type="GO" id="GO:0003924">
    <property type="term" value="F:GTPase activity"/>
    <property type="evidence" value="ECO:0007669"/>
    <property type="project" value="UniProtKB-UniRule"/>
</dbReference>
<dbReference type="InterPro" id="IPR004520">
    <property type="entry name" value="GTPase_MnmE"/>
</dbReference>
<dbReference type="EC" id="3.6.-.-" evidence="7"/>
<dbReference type="InterPro" id="IPR027417">
    <property type="entry name" value="P-loop_NTPase"/>
</dbReference>
<feature type="domain" description="TrmE-type G" evidence="8">
    <location>
        <begin position="214"/>
        <end position="356"/>
    </location>
</feature>
<dbReference type="GO" id="GO:0030488">
    <property type="term" value="P:tRNA methylation"/>
    <property type="evidence" value="ECO:0007669"/>
    <property type="project" value="TreeGrafter"/>
</dbReference>
<feature type="binding site" evidence="7">
    <location>
        <position position="118"/>
    </location>
    <ligand>
        <name>(6S)-5-formyl-5,6,7,8-tetrahydrofolate</name>
        <dbReference type="ChEBI" id="CHEBI:57457"/>
    </ligand>
</feature>
<dbReference type="GO" id="GO:0046872">
    <property type="term" value="F:metal ion binding"/>
    <property type="evidence" value="ECO:0007669"/>
    <property type="project" value="UniProtKB-KW"/>
</dbReference>
<dbReference type="Gene3D" id="3.40.50.300">
    <property type="entry name" value="P-loop containing nucleotide triphosphate hydrolases"/>
    <property type="match status" value="1"/>
</dbReference>
<evidence type="ECO:0000256" key="2">
    <source>
        <dbReference type="ARBA" id="ARBA00022694"/>
    </source>
</evidence>
<dbReference type="Gene3D" id="1.20.120.430">
    <property type="entry name" value="tRNA modification GTPase MnmE domain 2"/>
    <property type="match status" value="1"/>
</dbReference>
<keyword evidence="2 7" id="KW-0819">tRNA processing</keyword>
<keyword evidence="4 7" id="KW-0378">Hydrolase</keyword>
<evidence type="ECO:0000256" key="5">
    <source>
        <dbReference type="ARBA" id="ARBA00022958"/>
    </source>
</evidence>
<dbReference type="PANTHER" id="PTHR42714">
    <property type="entry name" value="TRNA MODIFICATION GTPASE GTPBP3"/>
    <property type="match status" value="1"/>
</dbReference>
<dbReference type="SUPFAM" id="SSF103025">
    <property type="entry name" value="Folate-binding domain"/>
    <property type="match status" value="1"/>
</dbReference>
<feature type="binding site" evidence="7">
    <location>
        <position position="245"/>
    </location>
    <ligand>
        <name>K(+)</name>
        <dbReference type="ChEBI" id="CHEBI:29103"/>
    </ligand>
</feature>
<dbReference type="InterPro" id="IPR027266">
    <property type="entry name" value="TrmE/GcvT-like"/>
</dbReference>
<dbReference type="Pfam" id="PF10396">
    <property type="entry name" value="TrmE_N"/>
    <property type="match status" value="1"/>
</dbReference>
<feature type="binding site" evidence="7">
    <location>
        <position position="248"/>
    </location>
    <ligand>
        <name>K(+)</name>
        <dbReference type="ChEBI" id="CHEBI:29103"/>
    </ligand>
</feature>
<comment type="function">
    <text evidence="7">Exhibits a very high intrinsic GTPase hydrolysis rate. Involved in the addition of a carboxymethylaminomethyl (cmnm) group at the wobble position (U34) of certain tRNAs, forming tRNA-cmnm(5)s(2)U34.</text>
</comment>
<evidence type="ECO:0000256" key="3">
    <source>
        <dbReference type="ARBA" id="ARBA00022741"/>
    </source>
</evidence>
<comment type="caution">
    <text evidence="7">Lacks conserved residue(s) required for the propagation of feature annotation.</text>
</comment>
<dbReference type="InterPro" id="IPR027368">
    <property type="entry name" value="MnmE_dom2"/>
</dbReference>
<accession>A0A2W5NG86</accession>
<dbReference type="InterPro" id="IPR006073">
    <property type="entry name" value="GTP-bd"/>
</dbReference>
<feature type="binding site" evidence="7">
    <location>
        <position position="228"/>
    </location>
    <ligand>
        <name>Mg(2+)</name>
        <dbReference type="ChEBI" id="CHEBI:18420"/>
    </ligand>
</feature>
<dbReference type="AlphaFoldDB" id="A0A2W5NG86"/>
<feature type="binding site" evidence="7">
    <location>
        <position position="243"/>
    </location>
    <ligand>
        <name>K(+)</name>
        <dbReference type="ChEBI" id="CHEBI:29103"/>
    </ligand>
</feature>
<name>A0A2W5NG86_RHOSU</name>
<proteinExistence type="inferred from homology"/>
<dbReference type="FunFam" id="3.30.1360.120:FF:000007">
    <property type="entry name" value="tRNA modification GTPase GTPBP3, mitochondrial"/>
    <property type="match status" value="1"/>
</dbReference>
<evidence type="ECO:0000313" key="9">
    <source>
        <dbReference type="EMBL" id="PZQ52516.1"/>
    </source>
</evidence>
<feature type="binding site" evidence="7">
    <location>
        <position position="21"/>
    </location>
    <ligand>
        <name>(6S)-5-formyl-5,6,7,8-tetrahydrofolate</name>
        <dbReference type="ChEBI" id="CHEBI:57457"/>
    </ligand>
</feature>
<dbReference type="InterPro" id="IPR025867">
    <property type="entry name" value="MnmE_helical"/>
</dbReference>
<feature type="binding site" evidence="7">
    <location>
        <begin position="224"/>
        <end position="229"/>
    </location>
    <ligand>
        <name>GTP</name>
        <dbReference type="ChEBI" id="CHEBI:37565"/>
    </ligand>
</feature>
<keyword evidence="5 7" id="KW-0630">Potassium</keyword>
<dbReference type="InterPro" id="IPR031168">
    <property type="entry name" value="G_TrmE"/>
</dbReference>
<dbReference type="SUPFAM" id="SSF116878">
    <property type="entry name" value="TrmE connector domain"/>
    <property type="match status" value="1"/>
</dbReference>
<dbReference type="PANTHER" id="PTHR42714:SF2">
    <property type="entry name" value="TRNA MODIFICATION GTPASE GTPBP3, MITOCHONDRIAL"/>
    <property type="match status" value="1"/>
</dbReference>
<feature type="binding site" evidence="7">
    <location>
        <position position="431"/>
    </location>
    <ligand>
        <name>(6S)-5-formyl-5,6,7,8-tetrahydrofolate</name>
        <dbReference type="ChEBI" id="CHEBI:57457"/>
    </ligand>
</feature>
<dbReference type="PROSITE" id="PS51709">
    <property type="entry name" value="G_TRME"/>
    <property type="match status" value="1"/>
</dbReference>
<dbReference type="GO" id="GO:0005737">
    <property type="term" value="C:cytoplasm"/>
    <property type="evidence" value="ECO:0007669"/>
    <property type="project" value="UniProtKB-SubCell"/>
</dbReference>
<organism evidence="9 10">
    <name type="scientific">Rhodovulum sulfidophilum</name>
    <name type="common">Rhodobacter sulfidophilus</name>
    <dbReference type="NCBI Taxonomy" id="35806"/>
    <lineage>
        <taxon>Bacteria</taxon>
        <taxon>Pseudomonadati</taxon>
        <taxon>Pseudomonadota</taxon>
        <taxon>Alphaproteobacteria</taxon>
        <taxon>Rhodobacterales</taxon>
        <taxon>Paracoccaceae</taxon>
        <taxon>Rhodovulum</taxon>
    </lineage>
</organism>
<dbReference type="Proteomes" id="UP000249185">
    <property type="component" value="Unassembled WGS sequence"/>
</dbReference>
<feature type="binding site" evidence="7">
    <location>
        <begin position="243"/>
        <end position="249"/>
    </location>
    <ligand>
        <name>GTP</name>
        <dbReference type="ChEBI" id="CHEBI:37565"/>
    </ligand>
</feature>
<feature type="binding site" evidence="7">
    <location>
        <position position="249"/>
    </location>
    <ligand>
        <name>Mg(2+)</name>
        <dbReference type="ChEBI" id="CHEBI:18420"/>
    </ligand>
</feature>
<dbReference type="SUPFAM" id="SSF52540">
    <property type="entry name" value="P-loop containing nucleoside triphosphate hydrolases"/>
    <property type="match status" value="1"/>
</dbReference>
<dbReference type="Pfam" id="PF01926">
    <property type="entry name" value="MMR_HSR1"/>
    <property type="match status" value="1"/>
</dbReference>
<evidence type="ECO:0000259" key="8">
    <source>
        <dbReference type="PROSITE" id="PS51709"/>
    </source>
</evidence>
<dbReference type="InterPro" id="IPR005225">
    <property type="entry name" value="Small_GTP-bd"/>
</dbReference>
<comment type="caution">
    <text evidence="9">The sequence shown here is derived from an EMBL/GenBank/DDBJ whole genome shotgun (WGS) entry which is preliminary data.</text>
</comment>
<sequence length="431" mass="45368">MTDTIFAQASAKGRAGVAVIRISGPDAFATLEALCGPRPPERLASLRAIRAEDSEEIDRALVLCFPGPRSFTGEDVAELQIHGGPAVAAAVLDLLARRPALRLAEPGEFTRRALMNGRLDLAQVEGLGDLLAAETEAQRRQAARLMSGALSGQAARWRAALLRALAFVEASIDFVDDAVPDDVLASVATDLDALTEDLRRALAGAGIAERLREGFEVALVGAPNVGKSTLLNALAGRDAAITSEVAGTTRDVIEVRVDLGGLPVTLLDMAGLRETEDQVERIGVDRARARAEHADLRLFLVERSEDARALAIAPRPGDLVARAKSDLGDGGDGLAVSGRTGAGIPDLLAAMAAELETRAARSSGLSHRRQAEAVERAVGAVERGRELLIAERPEIAAVELRAAVMALDFLVGKVDVEAILDVVFQSFCLGK</sequence>
<gene>
    <name evidence="7" type="primary">mnmE</name>
    <name evidence="7" type="synonym">trmE</name>
    <name evidence="9" type="ORF">DI556_02370</name>
</gene>
<evidence type="ECO:0000256" key="4">
    <source>
        <dbReference type="ARBA" id="ARBA00022801"/>
    </source>
</evidence>
<dbReference type="HAMAP" id="MF_00379">
    <property type="entry name" value="GTPase_MnmE"/>
    <property type="match status" value="1"/>
</dbReference>
<comment type="subunit">
    <text evidence="7">Homodimer. Heterotetramer of two MnmE and two MnmG subunits.</text>
</comment>
<dbReference type="GO" id="GO:0002098">
    <property type="term" value="P:tRNA wobble uridine modification"/>
    <property type="evidence" value="ECO:0007669"/>
    <property type="project" value="TreeGrafter"/>
</dbReference>
<dbReference type="Pfam" id="PF12631">
    <property type="entry name" value="MnmE_helical"/>
    <property type="match status" value="1"/>
</dbReference>
<feature type="binding site" evidence="7">
    <location>
        <position position="78"/>
    </location>
    <ligand>
        <name>(6S)-5-formyl-5,6,7,8-tetrahydrofolate</name>
        <dbReference type="ChEBI" id="CHEBI:57457"/>
    </ligand>
</feature>
<feature type="binding site" evidence="7">
    <location>
        <position position="224"/>
    </location>
    <ligand>
        <name>K(+)</name>
        <dbReference type="ChEBI" id="CHEBI:29103"/>
    </ligand>
</feature>
<dbReference type="CDD" id="cd04164">
    <property type="entry name" value="trmE"/>
    <property type="match status" value="1"/>
</dbReference>
<evidence type="ECO:0000313" key="10">
    <source>
        <dbReference type="Proteomes" id="UP000249185"/>
    </source>
</evidence>
<dbReference type="PRINTS" id="PR00326">
    <property type="entry name" value="GTP1OBG"/>
</dbReference>
<comment type="similarity">
    <text evidence="1 7">Belongs to the TRAFAC class TrmE-Era-EngA-EngB-Septin-like GTPase superfamily. TrmE GTPase family.</text>
</comment>
<keyword evidence="7" id="KW-0963">Cytoplasm</keyword>
<comment type="cofactor">
    <cofactor evidence="7">
        <name>K(+)</name>
        <dbReference type="ChEBI" id="CHEBI:29103"/>
    </cofactor>
    <text evidence="7">Binds 1 potassium ion per subunit.</text>
</comment>
<evidence type="ECO:0000256" key="7">
    <source>
        <dbReference type="HAMAP-Rule" id="MF_00379"/>
    </source>
</evidence>
<dbReference type="CDD" id="cd14858">
    <property type="entry name" value="TrmE_N"/>
    <property type="match status" value="1"/>
</dbReference>
<dbReference type="EMBL" id="QFPW01000001">
    <property type="protein sequence ID" value="PZQ52516.1"/>
    <property type="molecule type" value="Genomic_DNA"/>
</dbReference>
<reference evidence="9 10" key="1">
    <citation type="submission" date="2017-08" db="EMBL/GenBank/DDBJ databases">
        <title>Infants hospitalized years apart are colonized by the same room-sourced microbial strains.</title>
        <authorList>
            <person name="Brooks B."/>
            <person name="Olm M.R."/>
            <person name="Firek B.A."/>
            <person name="Baker R."/>
            <person name="Thomas B.C."/>
            <person name="Morowitz M.J."/>
            <person name="Banfield J.F."/>
        </authorList>
    </citation>
    <scope>NUCLEOTIDE SEQUENCE [LARGE SCALE GENOMIC DNA]</scope>
    <source>
        <strain evidence="9">S2_005_002_R2_34</strain>
    </source>
</reference>
<keyword evidence="6 7" id="KW-0342">GTP-binding</keyword>
<dbReference type="InterPro" id="IPR018948">
    <property type="entry name" value="GTP-bd_TrmE_N"/>
</dbReference>